<comment type="caution">
    <text evidence="4">The sequence shown here is derived from an EMBL/GenBank/DDBJ whole genome shotgun (WGS) entry which is preliminary data.</text>
</comment>
<keyword evidence="2" id="KW-0472">Membrane</keyword>
<dbReference type="Proteomes" id="UP000308092">
    <property type="component" value="Unassembled WGS sequence"/>
</dbReference>
<dbReference type="Proteomes" id="UP000324241">
    <property type="component" value="Unassembled WGS sequence"/>
</dbReference>
<dbReference type="GeneID" id="54330401"/>
<evidence type="ECO:0000313" key="6">
    <source>
        <dbReference type="Proteomes" id="UP000324241"/>
    </source>
</evidence>
<proteinExistence type="predicted"/>
<evidence type="ECO:0000313" key="3">
    <source>
        <dbReference type="EMBL" id="KAA8646272.1"/>
    </source>
</evidence>
<keyword evidence="5" id="KW-1185">Reference proteome</keyword>
<dbReference type="OrthoDB" id="5309803at2759"/>
<sequence length="113" mass="13272">MAWYSILPPDLIYVESWAARTFILLGLITIVPWALLIMFDLCLYLWRMLEYEIAVVGGRARGRQRPRAPSLNERRGRQRRVFSLTGYEDADATTRRETTEDQLRRRTPTDPSQ</sequence>
<gene>
    <name evidence="3" type="ORF">ATNIH1004_007699</name>
    <name evidence="4" type="ORF">EYZ11_000634</name>
</gene>
<evidence type="ECO:0000256" key="1">
    <source>
        <dbReference type="SAM" id="MobiDB-lite"/>
    </source>
</evidence>
<reference evidence="4 5" key="1">
    <citation type="submission" date="2019-03" db="EMBL/GenBank/DDBJ databases">
        <title>The genome sequence of a newly discovered highly antifungal drug resistant Aspergillus species, Aspergillus tanneri NIH 1004.</title>
        <authorList>
            <person name="Mounaud S."/>
            <person name="Singh I."/>
            <person name="Joardar V."/>
            <person name="Pakala S."/>
            <person name="Pakala S."/>
            <person name="Venepally P."/>
            <person name="Hoover J."/>
            <person name="Nierman W."/>
            <person name="Chung J."/>
            <person name="Losada L."/>
        </authorList>
    </citation>
    <scope>NUCLEOTIDE SEQUENCE [LARGE SCALE GENOMIC DNA]</scope>
    <source>
        <strain evidence="4 5">NIH1004</strain>
    </source>
</reference>
<keyword evidence="2" id="KW-1133">Transmembrane helix</keyword>
<name>A0A4S3JWR0_9EURO</name>
<accession>A0A4S3JWR0</accession>
<protein>
    <submittedName>
        <fullName evidence="4">Uncharacterized protein</fullName>
    </submittedName>
</protein>
<evidence type="ECO:0000313" key="4">
    <source>
        <dbReference type="EMBL" id="THC99936.1"/>
    </source>
</evidence>
<dbReference type="RefSeq" id="XP_033425633.1">
    <property type="nucleotide sequence ID" value="XM_033572318.1"/>
</dbReference>
<dbReference type="VEuPathDB" id="FungiDB:EYZ11_000634"/>
<dbReference type="AlphaFoldDB" id="A0A4S3JWR0"/>
<evidence type="ECO:0000256" key="2">
    <source>
        <dbReference type="SAM" id="Phobius"/>
    </source>
</evidence>
<feature type="compositionally biased region" description="Basic and acidic residues" evidence="1">
    <location>
        <begin position="92"/>
        <end position="113"/>
    </location>
</feature>
<organism evidence="4 5">
    <name type="scientific">Aspergillus tanneri</name>
    <dbReference type="NCBI Taxonomy" id="1220188"/>
    <lineage>
        <taxon>Eukaryota</taxon>
        <taxon>Fungi</taxon>
        <taxon>Dikarya</taxon>
        <taxon>Ascomycota</taxon>
        <taxon>Pezizomycotina</taxon>
        <taxon>Eurotiomycetes</taxon>
        <taxon>Eurotiomycetidae</taxon>
        <taxon>Eurotiales</taxon>
        <taxon>Aspergillaceae</taxon>
        <taxon>Aspergillus</taxon>
        <taxon>Aspergillus subgen. Circumdati</taxon>
    </lineage>
</organism>
<reference evidence="3 6" key="2">
    <citation type="submission" date="2019-08" db="EMBL/GenBank/DDBJ databases">
        <title>The genome sequence of a newly discovered highly antifungal drug resistant Aspergillus species, Aspergillus tanneri NIH 1004.</title>
        <authorList>
            <person name="Mounaud S."/>
            <person name="Singh I."/>
            <person name="Joardar V."/>
            <person name="Pakala S."/>
            <person name="Pakala S."/>
            <person name="Venepally P."/>
            <person name="Chung J.K."/>
            <person name="Losada L."/>
            <person name="Nierman W.C."/>
        </authorList>
    </citation>
    <scope>NUCLEOTIDE SEQUENCE [LARGE SCALE GENOMIC DNA]</scope>
    <source>
        <strain evidence="3 6">NIH1004</strain>
    </source>
</reference>
<feature type="region of interest" description="Disordered" evidence="1">
    <location>
        <begin position="59"/>
        <end position="113"/>
    </location>
</feature>
<keyword evidence="2" id="KW-0812">Transmembrane</keyword>
<dbReference type="EMBL" id="SOSA01000009">
    <property type="protein sequence ID" value="THC99936.1"/>
    <property type="molecule type" value="Genomic_DNA"/>
</dbReference>
<feature type="transmembrane region" description="Helical" evidence="2">
    <location>
        <begin position="22"/>
        <end position="46"/>
    </location>
</feature>
<evidence type="ECO:0000313" key="5">
    <source>
        <dbReference type="Proteomes" id="UP000308092"/>
    </source>
</evidence>
<dbReference type="EMBL" id="QUQM01000007">
    <property type="protein sequence ID" value="KAA8646272.1"/>
    <property type="molecule type" value="Genomic_DNA"/>
</dbReference>